<evidence type="ECO:0000313" key="5">
    <source>
        <dbReference type="EMBL" id="QAT44017.1"/>
    </source>
</evidence>
<organism evidence="5 6">
    <name type="scientific">Aminipila luticellarii</name>
    <dbReference type="NCBI Taxonomy" id="2507160"/>
    <lineage>
        <taxon>Bacteria</taxon>
        <taxon>Bacillati</taxon>
        <taxon>Bacillota</taxon>
        <taxon>Clostridia</taxon>
        <taxon>Peptostreptococcales</taxon>
        <taxon>Anaerovoracaceae</taxon>
        <taxon>Aminipila</taxon>
    </lineage>
</organism>
<evidence type="ECO:0000256" key="1">
    <source>
        <dbReference type="ARBA" id="ARBA00023015"/>
    </source>
</evidence>
<dbReference type="GO" id="GO:0003677">
    <property type="term" value="F:DNA binding"/>
    <property type="evidence" value="ECO:0007669"/>
    <property type="project" value="UniProtKB-KW"/>
</dbReference>
<dbReference type="GO" id="GO:0003700">
    <property type="term" value="F:DNA-binding transcription factor activity"/>
    <property type="evidence" value="ECO:0007669"/>
    <property type="project" value="InterPro"/>
</dbReference>
<gene>
    <name evidence="5" type="ORF">EQM06_12735</name>
</gene>
<dbReference type="Gene3D" id="1.10.10.10">
    <property type="entry name" value="Winged helix-like DNA-binding domain superfamily/Winged helix DNA-binding domain"/>
    <property type="match status" value="1"/>
</dbReference>
<dbReference type="PANTHER" id="PTHR38445">
    <property type="entry name" value="HTH-TYPE TRANSCRIPTIONAL REPRESSOR YTRA"/>
    <property type="match status" value="1"/>
</dbReference>
<name>A0A410PYH7_9FIRM</name>
<sequence length="122" mass="13786">METTIPTYIKIMQTIRQEIVSGVLEPDQKMASIKELSGKYHVNPNTVQRALANLEEEGLVKSRRTAGKYVTDNRLLIKSVRCKEARKITEEFLSSLEQLGIHPDELVSLFSEPKRTENVGTA</sequence>
<dbReference type="EMBL" id="CP035281">
    <property type="protein sequence ID" value="QAT44017.1"/>
    <property type="molecule type" value="Genomic_DNA"/>
</dbReference>
<reference evidence="5 6" key="1">
    <citation type="submission" date="2019-01" db="EMBL/GenBank/DDBJ databases">
        <title>Draft genomes of a novel of Aminipila strains.</title>
        <authorList>
            <person name="Ma S."/>
        </authorList>
    </citation>
    <scope>NUCLEOTIDE SEQUENCE [LARGE SCALE GENOMIC DNA]</scope>
    <source>
        <strain evidence="6">JN-39</strain>
    </source>
</reference>
<dbReference type="CDD" id="cd07377">
    <property type="entry name" value="WHTH_GntR"/>
    <property type="match status" value="1"/>
</dbReference>
<accession>A0A410PYH7</accession>
<dbReference type="AlphaFoldDB" id="A0A410PYH7"/>
<dbReference type="InterPro" id="IPR000524">
    <property type="entry name" value="Tscrpt_reg_HTH_GntR"/>
</dbReference>
<evidence type="ECO:0000313" key="6">
    <source>
        <dbReference type="Proteomes" id="UP000287601"/>
    </source>
</evidence>
<keyword evidence="6" id="KW-1185">Reference proteome</keyword>
<dbReference type="InterPro" id="IPR036390">
    <property type="entry name" value="WH_DNA-bd_sf"/>
</dbReference>
<protein>
    <submittedName>
        <fullName evidence="5">GntR family transcriptional regulator</fullName>
    </submittedName>
</protein>
<dbReference type="InterPro" id="IPR036388">
    <property type="entry name" value="WH-like_DNA-bd_sf"/>
</dbReference>
<keyword evidence="1" id="KW-0805">Transcription regulation</keyword>
<evidence type="ECO:0000256" key="3">
    <source>
        <dbReference type="ARBA" id="ARBA00023163"/>
    </source>
</evidence>
<dbReference type="PROSITE" id="PS50949">
    <property type="entry name" value="HTH_GNTR"/>
    <property type="match status" value="1"/>
</dbReference>
<dbReference type="RefSeq" id="WP_128746724.1">
    <property type="nucleotide sequence ID" value="NZ_CP035281.1"/>
</dbReference>
<evidence type="ECO:0000259" key="4">
    <source>
        <dbReference type="PROSITE" id="PS50949"/>
    </source>
</evidence>
<dbReference type="OrthoDB" id="163333at2"/>
<dbReference type="Proteomes" id="UP000287601">
    <property type="component" value="Chromosome"/>
</dbReference>
<dbReference type="SMART" id="SM00345">
    <property type="entry name" value="HTH_GNTR"/>
    <property type="match status" value="1"/>
</dbReference>
<dbReference type="KEGG" id="amij:EQM06_12735"/>
<dbReference type="PANTHER" id="PTHR38445:SF6">
    <property type="entry name" value="GNTR-FAMILY TRANSCRIPTIONAL REGULATOR"/>
    <property type="match status" value="1"/>
</dbReference>
<dbReference type="Pfam" id="PF00392">
    <property type="entry name" value="GntR"/>
    <property type="match status" value="1"/>
</dbReference>
<dbReference type="SUPFAM" id="SSF46785">
    <property type="entry name" value="Winged helix' DNA-binding domain"/>
    <property type="match status" value="1"/>
</dbReference>
<keyword evidence="2" id="KW-0238">DNA-binding</keyword>
<feature type="domain" description="HTH gntR-type" evidence="4">
    <location>
        <begin position="5"/>
        <end position="73"/>
    </location>
</feature>
<keyword evidence="3" id="KW-0804">Transcription</keyword>
<proteinExistence type="predicted"/>
<evidence type="ECO:0000256" key="2">
    <source>
        <dbReference type="ARBA" id="ARBA00023125"/>
    </source>
</evidence>